<keyword evidence="6" id="KW-0509">mRNA transport</keyword>
<dbReference type="PROSITE" id="PS50082">
    <property type="entry name" value="WD_REPEATS_2"/>
    <property type="match status" value="3"/>
</dbReference>
<dbReference type="GO" id="GO:0031080">
    <property type="term" value="C:nuclear pore outer ring"/>
    <property type="evidence" value="ECO:0007669"/>
    <property type="project" value="TreeGrafter"/>
</dbReference>
<evidence type="ECO:0000256" key="1">
    <source>
        <dbReference type="ARBA" id="ARBA00004567"/>
    </source>
</evidence>
<evidence type="ECO:0000313" key="13">
    <source>
        <dbReference type="Proteomes" id="UP000070544"/>
    </source>
</evidence>
<keyword evidence="10" id="KW-0539">Nucleus</keyword>
<evidence type="ECO:0000313" key="12">
    <source>
        <dbReference type="EMBL" id="KXS11633.1"/>
    </source>
</evidence>
<feature type="repeat" description="WD" evidence="11">
    <location>
        <begin position="98"/>
        <end position="130"/>
    </location>
</feature>
<keyword evidence="13" id="KW-1185">Reference proteome</keyword>
<keyword evidence="4 11" id="KW-0853">WD repeat</keyword>
<gene>
    <name evidence="12" type="ORF">M427DRAFT_102244</name>
</gene>
<dbReference type="SUPFAM" id="SSF50978">
    <property type="entry name" value="WD40 repeat-like"/>
    <property type="match status" value="1"/>
</dbReference>
<keyword evidence="3" id="KW-0813">Transport</keyword>
<dbReference type="AlphaFoldDB" id="A0A139A5F8"/>
<comment type="subcellular location">
    <subcellularLocation>
        <location evidence="1">Nucleus</location>
        <location evidence="1">Nuclear pore complex</location>
    </subcellularLocation>
</comment>
<dbReference type="GO" id="GO:0090114">
    <property type="term" value="P:COPII-coated vesicle budding"/>
    <property type="evidence" value="ECO:0007669"/>
    <property type="project" value="TreeGrafter"/>
</dbReference>
<evidence type="ECO:0000256" key="11">
    <source>
        <dbReference type="PROSITE-ProRule" id="PRU00221"/>
    </source>
</evidence>
<dbReference type="GO" id="GO:0030127">
    <property type="term" value="C:COPII vesicle coat"/>
    <property type="evidence" value="ECO:0007669"/>
    <property type="project" value="TreeGrafter"/>
</dbReference>
<sequence length="317" mass="34182">MDTKAEIATQHEDIIHDAQLDYYGRKLATCSSDRTIKVFDVDGTTHKLVDTLKGHDGPVWQVSWAHPKFGTLLASCGYDGRVVVWKETAGQWQKVRELSGHSASVNSIAWCPHEFGLSLAAGSSDGKISIHTCKDDGQWDSVSFPGHSIGVTAVSWAPSTVPGSLIQMAGSTAAGVAGKRLASGGCDNNVKIWSGVNATSFHREENGQWKEECILQGHQDWVRDVAWAPSIGLPGHRIASCSQDKTVLIWSHSPTQPPTEWVSTPLRSTPFGDVVWRVSWSAAGNVLAVASGDNRVSLWKEGVDGSWEEIGEAGEGQ</sequence>
<dbReference type="PROSITE" id="PS50294">
    <property type="entry name" value="WD_REPEATS_REGION"/>
    <property type="match status" value="2"/>
</dbReference>
<dbReference type="InterPro" id="IPR037363">
    <property type="entry name" value="Sec13/Seh1_fam"/>
</dbReference>
<evidence type="ECO:0000256" key="9">
    <source>
        <dbReference type="ARBA" id="ARBA00023132"/>
    </source>
</evidence>
<evidence type="ECO:0000256" key="4">
    <source>
        <dbReference type="ARBA" id="ARBA00022574"/>
    </source>
</evidence>
<dbReference type="GO" id="GO:0032527">
    <property type="term" value="P:protein exit from endoplasmic reticulum"/>
    <property type="evidence" value="ECO:0007669"/>
    <property type="project" value="TreeGrafter"/>
</dbReference>
<dbReference type="STRING" id="1344416.A0A139A5F8"/>
<dbReference type="SMART" id="SM00320">
    <property type="entry name" value="WD40"/>
    <property type="match status" value="6"/>
</dbReference>
<accession>A0A139A5F8</accession>
<feature type="repeat" description="WD" evidence="11">
    <location>
        <begin position="52"/>
        <end position="86"/>
    </location>
</feature>
<keyword evidence="8" id="KW-0811">Translocation</keyword>
<reference evidence="12 13" key="1">
    <citation type="journal article" date="2015" name="Genome Biol. Evol.">
        <title>Phylogenomic analyses indicate that early fungi evolved digesting cell walls of algal ancestors of land plants.</title>
        <authorList>
            <person name="Chang Y."/>
            <person name="Wang S."/>
            <person name="Sekimoto S."/>
            <person name="Aerts A.L."/>
            <person name="Choi C."/>
            <person name="Clum A."/>
            <person name="LaButti K.M."/>
            <person name="Lindquist E.A."/>
            <person name="Yee Ngan C."/>
            <person name="Ohm R.A."/>
            <person name="Salamov A.A."/>
            <person name="Grigoriev I.V."/>
            <person name="Spatafora J.W."/>
            <person name="Berbee M.L."/>
        </authorList>
    </citation>
    <scope>NUCLEOTIDE SEQUENCE [LARGE SCALE GENOMIC DNA]</scope>
    <source>
        <strain evidence="12 13">JEL478</strain>
    </source>
</reference>
<dbReference type="Gene3D" id="2.130.10.10">
    <property type="entry name" value="YVTN repeat-like/Quinoprotein amine dehydrogenase"/>
    <property type="match status" value="1"/>
</dbReference>
<protein>
    <submittedName>
        <fullName evidence="12">WD40 repeat-like protein</fullName>
    </submittedName>
</protein>
<feature type="repeat" description="WD" evidence="11">
    <location>
        <begin position="215"/>
        <end position="251"/>
    </location>
</feature>
<dbReference type="OrthoDB" id="364224at2759"/>
<evidence type="ECO:0000256" key="2">
    <source>
        <dbReference type="ARBA" id="ARBA00010102"/>
    </source>
</evidence>
<dbReference type="GO" id="GO:0005198">
    <property type="term" value="F:structural molecule activity"/>
    <property type="evidence" value="ECO:0007669"/>
    <property type="project" value="InterPro"/>
</dbReference>
<dbReference type="InterPro" id="IPR036322">
    <property type="entry name" value="WD40_repeat_dom_sf"/>
</dbReference>
<dbReference type="GO" id="GO:0051028">
    <property type="term" value="P:mRNA transport"/>
    <property type="evidence" value="ECO:0007669"/>
    <property type="project" value="UniProtKB-KW"/>
</dbReference>
<dbReference type="GO" id="GO:0006606">
    <property type="term" value="P:protein import into nucleus"/>
    <property type="evidence" value="ECO:0007669"/>
    <property type="project" value="TreeGrafter"/>
</dbReference>
<dbReference type="FunFam" id="2.130.10.10:FF:000017">
    <property type="entry name" value="SEC13 homolog (S. cerevisiae)"/>
    <property type="match status" value="1"/>
</dbReference>
<dbReference type="Pfam" id="PF00400">
    <property type="entry name" value="WD40"/>
    <property type="match status" value="6"/>
</dbReference>
<organism evidence="12 13">
    <name type="scientific">Gonapodya prolifera (strain JEL478)</name>
    <name type="common">Monoblepharis prolifera</name>
    <dbReference type="NCBI Taxonomy" id="1344416"/>
    <lineage>
        <taxon>Eukaryota</taxon>
        <taxon>Fungi</taxon>
        <taxon>Fungi incertae sedis</taxon>
        <taxon>Chytridiomycota</taxon>
        <taxon>Chytridiomycota incertae sedis</taxon>
        <taxon>Monoblepharidomycetes</taxon>
        <taxon>Monoblepharidales</taxon>
        <taxon>Gonapodyaceae</taxon>
        <taxon>Gonapodya</taxon>
    </lineage>
</organism>
<dbReference type="EMBL" id="KQ965799">
    <property type="protein sequence ID" value="KXS11633.1"/>
    <property type="molecule type" value="Genomic_DNA"/>
</dbReference>
<keyword evidence="9" id="KW-0906">Nuclear pore complex</keyword>
<dbReference type="PANTHER" id="PTHR11024:SF2">
    <property type="entry name" value="PROTEIN SEC13 HOMOLOG"/>
    <property type="match status" value="1"/>
</dbReference>
<dbReference type="GO" id="GO:0032008">
    <property type="term" value="P:positive regulation of TOR signaling"/>
    <property type="evidence" value="ECO:0007669"/>
    <property type="project" value="TreeGrafter"/>
</dbReference>
<evidence type="ECO:0000256" key="3">
    <source>
        <dbReference type="ARBA" id="ARBA00022448"/>
    </source>
</evidence>
<comment type="similarity">
    <text evidence="2">Belongs to the WD repeat SEC13 family.</text>
</comment>
<evidence type="ECO:0000256" key="7">
    <source>
        <dbReference type="ARBA" id="ARBA00022927"/>
    </source>
</evidence>
<keyword evidence="5" id="KW-0677">Repeat</keyword>
<name>A0A139A5F8_GONPJ</name>
<evidence type="ECO:0000256" key="5">
    <source>
        <dbReference type="ARBA" id="ARBA00022737"/>
    </source>
</evidence>
<dbReference type="InterPro" id="IPR015943">
    <property type="entry name" value="WD40/YVTN_repeat-like_dom_sf"/>
</dbReference>
<dbReference type="Proteomes" id="UP000070544">
    <property type="component" value="Unassembled WGS sequence"/>
</dbReference>
<evidence type="ECO:0000256" key="6">
    <source>
        <dbReference type="ARBA" id="ARBA00022816"/>
    </source>
</evidence>
<evidence type="ECO:0000256" key="8">
    <source>
        <dbReference type="ARBA" id="ARBA00023010"/>
    </source>
</evidence>
<dbReference type="PANTHER" id="PTHR11024">
    <property type="entry name" value="NUCLEAR PORE COMPLEX PROTEIN SEC13 / SEH1 FAMILY MEMBER"/>
    <property type="match status" value="1"/>
</dbReference>
<proteinExistence type="inferred from homology"/>
<evidence type="ECO:0000256" key="10">
    <source>
        <dbReference type="ARBA" id="ARBA00023242"/>
    </source>
</evidence>
<keyword evidence="7" id="KW-0653">Protein transport</keyword>
<dbReference type="OMA" id="IWKEEGD"/>
<dbReference type="InterPro" id="IPR001680">
    <property type="entry name" value="WD40_rpt"/>
</dbReference>